<dbReference type="InterPro" id="IPR002637">
    <property type="entry name" value="RdgB/HAM1"/>
</dbReference>
<comment type="cofactor">
    <cofactor evidence="7">
        <name>Mg(2+)</name>
        <dbReference type="ChEBI" id="CHEBI:18420"/>
    </cofactor>
    <text evidence="7">Binds 1 Mg(2+) ion per subunit.</text>
</comment>
<feature type="binding site" evidence="7">
    <location>
        <begin position="176"/>
        <end position="177"/>
    </location>
    <ligand>
        <name>substrate</name>
    </ligand>
</feature>
<dbReference type="InterPro" id="IPR029001">
    <property type="entry name" value="ITPase-like_fam"/>
</dbReference>
<dbReference type="RefSeq" id="WP_343784075.1">
    <property type="nucleotide sequence ID" value="NZ_BAAAFH010000003.1"/>
</dbReference>
<comment type="caution">
    <text evidence="7">Lacks conserved residue(s) required for the propagation of feature annotation.</text>
</comment>
<comment type="catalytic activity">
    <reaction evidence="7">
        <text>ITP + H2O = IMP + diphosphate + H(+)</text>
        <dbReference type="Rhea" id="RHEA:29399"/>
        <dbReference type="ChEBI" id="CHEBI:15377"/>
        <dbReference type="ChEBI" id="CHEBI:15378"/>
        <dbReference type="ChEBI" id="CHEBI:33019"/>
        <dbReference type="ChEBI" id="CHEBI:58053"/>
        <dbReference type="ChEBI" id="CHEBI:61402"/>
        <dbReference type="EC" id="3.6.1.66"/>
    </reaction>
</comment>
<evidence type="ECO:0000256" key="3">
    <source>
        <dbReference type="ARBA" id="ARBA00022741"/>
    </source>
</evidence>
<evidence type="ECO:0000256" key="8">
    <source>
        <dbReference type="RuleBase" id="RU003781"/>
    </source>
</evidence>
<evidence type="ECO:0000256" key="4">
    <source>
        <dbReference type="ARBA" id="ARBA00022801"/>
    </source>
</evidence>
<evidence type="ECO:0000256" key="5">
    <source>
        <dbReference type="ARBA" id="ARBA00022842"/>
    </source>
</evidence>
<keyword evidence="6 7" id="KW-0546">Nucleotide metabolism</keyword>
<feature type="binding site" evidence="7">
    <location>
        <position position="68"/>
    </location>
    <ligand>
        <name>Mg(2+)</name>
        <dbReference type="ChEBI" id="CHEBI:18420"/>
    </ligand>
</feature>
<dbReference type="CDD" id="cd00515">
    <property type="entry name" value="HAM1"/>
    <property type="match status" value="1"/>
</dbReference>
<dbReference type="Gene3D" id="3.90.950.10">
    <property type="match status" value="1"/>
</dbReference>
<keyword evidence="2 7" id="KW-0479">Metal-binding</keyword>
<evidence type="ECO:0000256" key="6">
    <source>
        <dbReference type="ARBA" id="ARBA00023080"/>
    </source>
</evidence>
<dbReference type="InterPro" id="IPR020922">
    <property type="entry name" value="dITP/XTP_pyrophosphatase"/>
</dbReference>
<keyword evidence="5 7" id="KW-0460">Magnesium</keyword>
<evidence type="ECO:0000256" key="1">
    <source>
        <dbReference type="ARBA" id="ARBA00008023"/>
    </source>
</evidence>
<evidence type="ECO:0000256" key="7">
    <source>
        <dbReference type="HAMAP-Rule" id="MF_01405"/>
    </source>
</evidence>
<comment type="catalytic activity">
    <reaction evidence="7">
        <text>XTP + H2O = XMP + diphosphate + H(+)</text>
        <dbReference type="Rhea" id="RHEA:28610"/>
        <dbReference type="ChEBI" id="CHEBI:15377"/>
        <dbReference type="ChEBI" id="CHEBI:15378"/>
        <dbReference type="ChEBI" id="CHEBI:33019"/>
        <dbReference type="ChEBI" id="CHEBI:57464"/>
        <dbReference type="ChEBI" id="CHEBI:61314"/>
        <dbReference type="EC" id="3.6.1.66"/>
    </reaction>
</comment>
<feature type="binding site" evidence="7">
    <location>
        <position position="69"/>
    </location>
    <ligand>
        <name>substrate</name>
    </ligand>
</feature>
<name>A0ABP3Y0H6_9FLAO</name>
<dbReference type="Pfam" id="PF01725">
    <property type="entry name" value="Ham1p_like"/>
    <property type="match status" value="1"/>
</dbReference>
<evidence type="ECO:0000313" key="9">
    <source>
        <dbReference type="EMBL" id="GAA0873741.1"/>
    </source>
</evidence>
<keyword evidence="3 7" id="KW-0547">Nucleotide-binding</keyword>
<evidence type="ECO:0000313" key="10">
    <source>
        <dbReference type="Proteomes" id="UP001501126"/>
    </source>
</evidence>
<dbReference type="EMBL" id="BAAAFH010000003">
    <property type="protein sequence ID" value="GAA0873741.1"/>
    <property type="molecule type" value="Genomic_DNA"/>
</dbReference>
<dbReference type="EC" id="3.6.1.66" evidence="7"/>
<comment type="similarity">
    <text evidence="1 7 8">Belongs to the HAM1 NTPase family.</text>
</comment>
<comment type="caution">
    <text evidence="9">The sequence shown here is derived from an EMBL/GenBank/DDBJ whole genome shotgun (WGS) entry which is preliminary data.</text>
</comment>
<comment type="function">
    <text evidence="7">Pyrophosphatase that catalyzes the hydrolysis of nucleoside triphosphates to their monophosphate derivatives, with a high preference for the non-canonical purine nucleotides XTP (xanthosine triphosphate), dITP (deoxyinosine triphosphate) and ITP. Seems to function as a house-cleaning enzyme that removes non-canonical purine nucleotides from the nucleotide pool, thus preventing their incorporation into DNA/RNA and avoiding chromosomal lesions.</text>
</comment>
<reference evidence="10" key="1">
    <citation type="journal article" date="2019" name="Int. J. Syst. Evol. Microbiol.">
        <title>The Global Catalogue of Microorganisms (GCM) 10K type strain sequencing project: providing services to taxonomists for standard genome sequencing and annotation.</title>
        <authorList>
            <consortium name="The Broad Institute Genomics Platform"/>
            <consortium name="The Broad Institute Genome Sequencing Center for Infectious Disease"/>
            <person name="Wu L."/>
            <person name="Ma J."/>
        </authorList>
    </citation>
    <scope>NUCLEOTIDE SEQUENCE [LARGE SCALE GENOMIC DNA]</scope>
    <source>
        <strain evidence="10">JCM 16083</strain>
    </source>
</reference>
<feature type="binding site" evidence="7">
    <location>
        <begin position="7"/>
        <end position="12"/>
    </location>
    <ligand>
        <name>substrate</name>
    </ligand>
</feature>
<feature type="active site" description="Proton acceptor" evidence="7">
    <location>
        <position position="68"/>
    </location>
</feature>
<dbReference type="PANTHER" id="PTHR11067:SF9">
    <property type="entry name" value="INOSINE TRIPHOSPHATE PYROPHOSPHATASE"/>
    <property type="match status" value="1"/>
</dbReference>
<accession>A0ABP3Y0H6</accession>
<proteinExistence type="inferred from homology"/>
<dbReference type="HAMAP" id="MF_01405">
    <property type="entry name" value="Non_canon_purine_NTPase"/>
    <property type="match status" value="1"/>
</dbReference>
<gene>
    <name evidence="9" type="ORF">GCM10009118_01490</name>
</gene>
<evidence type="ECO:0000256" key="2">
    <source>
        <dbReference type="ARBA" id="ARBA00022723"/>
    </source>
</evidence>
<keyword evidence="4 7" id="KW-0378">Hydrolase</keyword>
<comment type="catalytic activity">
    <reaction evidence="7">
        <text>dITP + H2O = dIMP + diphosphate + H(+)</text>
        <dbReference type="Rhea" id="RHEA:28342"/>
        <dbReference type="ChEBI" id="CHEBI:15377"/>
        <dbReference type="ChEBI" id="CHEBI:15378"/>
        <dbReference type="ChEBI" id="CHEBI:33019"/>
        <dbReference type="ChEBI" id="CHEBI:61194"/>
        <dbReference type="ChEBI" id="CHEBI:61382"/>
        <dbReference type="EC" id="3.6.1.66"/>
    </reaction>
</comment>
<keyword evidence="10" id="KW-1185">Reference proteome</keyword>
<dbReference type="SUPFAM" id="SSF52972">
    <property type="entry name" value="ITPase-like"/>
    <property type="match status" value="1"/>
</dbReference>
<organism evidence="9 10">
    <name type="scientific">Wandonia haliotis</name>
    <dbReference type="NCBI Taxonomy" id="574963"/>
    <lineage>
        <taxon>Bacteria</taxon>
        <taxon>Pseudomonadati</taxon>
        <taxon>Bacteroidota</taxon>
        <taxon>Flavobacteriia</taxon>
        <taxon>Flavobacteriales</taxon>
        <taxon>Crocinitomicaceae</taxon>
        <taxon>Wandonia</taxon>
    </lineage>
</organism>
<sequence>MEIVFATGNRNKAQEIQSLVPDGMKVMSLADLEFYDDIPETAETLEGNARIKAEEIYSKFGKACFADDTGLEVEALQGAPGVKSARYAGEEKSDEKNIDKLLQELSGESNRRARFRTVIHLIWEGKPMQFEGIVEGIIRAGRSGTNGFGYDPVFEPENCGKTFAEMSLEEKNTMSHRGRAVQKLIDFLRNQ</sequence>
<feature type="binding site" evidence="7">
    <location>
        <begin position="148"/>
        <end position="151"/>
    </location>
    <ligand>
        <name>substrate</name>
    </ligand>
</feature>
<comment type="subunit">
    <text evidence="7">Homodimer.</text>
</comment>
<protein>
    <recommendedName>
        <fullName evidence="7">dITP/XTP pyrophosphatase</fullName>
        <ecNumber evidence="7">3.6.1.66</ecNumber>
    </recommendedName>
    <alternativeName>
        <fullName evidence="7">Non-canonical purine NTP pyrophosphatase</fullName>
    </alternativeName>
    <alternativeName>
        <fullName evidence="7">Non-standard purine NTP pyrophosphatase</fullName>
    </alternativeName>
    <alternativeName>
        <fullName evidence="7">Nucleoside-triphosphate diphosphatase</fullName>
    </alternativeName>
    <alternativeName>
        <fullName evidence="7">Nucleoside-triphosphate pyrophosphatase</fullName>
        <shortName evidence="7">NTPase</shortName>
    </alternativeName>
</protein>
<dbReference type="NCBIfam" id="TIGR00042">
    <property type="entry name" value="RdgB/HAM1 family non-canonical purine NTP pyrophosphatase"/>
    <property type="match status" value="1"/>
</dbReference>
<dbReference type="Proteomes" id="UP001501126">
    <property type="component" value="Unassembled WGS sequence"/>
</dbReference>
<dbReference type="PANTHER" id="PTHR11067">
    <property type="entry name" value="INOSINE TRIPHOSPHATE PYROPHOSPHATASE/HAM1 PROTEIN"/>
    <property type="match status" value="1"/>
</dbReference>
<feature type="binding site" evidence="7">
    <location>
        <position position="171"/>
    </location>
    <ligand>
        <name>substrate</name>
    </ligand>
</feature>